<gene>
    <name evidence="1" type="ORF">MNBD_GAMMA12-1358</name>
</gene>
<reference evidence="1" key="1">
    <citation type="submission" date="2018-06" db="EMBL/GenBank/DDBJ databases">
        <authorList>
            <person name="Zhirakovskaya E."/>
        </authorList>
    </citation>
    <scope>NUCLEOTIDE SEQUENCE</scope>
</reference>
<proteinExistence type="predicted"/>
<sequence>MPLLHDEDYETLAERSLEYEEDETNRFLVLKNYPLPNELYDVKSCDVLIVIPQNYNSCGNDMLWTSPALSRLDKKPIPRANKPGDGDNRMHNGKEFCRWSRHWSGAASWRPNIDNMLTILQRIEWALNKPDANK</sequence>
<organism evidence="1">
    <name type="scientific">hydrothermal vent metagenome</name>
    <dbReference type="NCBI Taxonomy" id="652676"/>
    <lineage>
        <taxon>unclassified sequences</taxon>
        <taxon>metagenomes</taxon>
        <taxon>ecological metagenomes</taxon>
    </lineage>
</organism>
<dbReference type="InterPro" id="IPR025701">
    <property type="entry name" value="UBQ-conjugat_E2_E"/>
</dbReference>
<name>A0A3B0Y4Y8_9ZZZZ</name>
<dbReference type="EMBL" id="UOFL01000093">
    <property type="protein sequence ID" value="VAW75795.1"/>
    <property type="molecule type" value="Genomic_DNA"/>
</dbReference>
<dbReference type="Pfam" id="PF14462">
    <property type="entry name" value="Prok-E2_E"/>
    <property type="match status" value="1"/>
</dbReference>
<evidence type="ECO:0000313" key="1">
    <source>
        <dbReference type="EMBL" id="VAW75795.1"/>
    </source>
</evidence>
<protein>
    <submittedName>
        <fullName evidence="1">Uncharacterized protein</fullName>
    </submittedName>
</protein>
<dbReference type="AlphaFoldDB" id="A0A3B0Y4Y8"/>
<accession>A0A3B0Y4Y8</accession>